<dbReference type="InterPro" id="IPR039672">
    <property type="entry name" value="MFS_2"/>
</dbReference>
<evidence type="ECO:0000256" key="8">
    <source>
        <dbReference type="ARBA" id="ARBA00022692"/>
    </source>
</evidence>
<dbReference type="PANTHER" id="PTHR11328">
    <property type="entry name" value="MAJOR FACILITATOR SUPERFAMILY DOMAIN-CONTAINING PROTEIN"/>
    <property type="match status" value="1"/>
</dbReference>
<comment type="subcellular location">
    <subcellularLocation>
        <location evidence="1">Cell membrane</location>
        <topology evidence="1">Multi-pass membrane protein</topology>
    </subcellularLocation>
</comment>
<organism evidence="14 15">
    <name type="scientific">Lactiplantibacillus daowaiensis</name>
    <dbReference type="NCBI Taxonomy" id="2559918"/>
    <lineage>
        <taxon>Bacteria</taxon>
        <taxon>Bacillati</taxon>
        <taxon>Bacillota</taxon>
        <taxon>Bacilli</taxon>
        <taxon>Lactobacillales</taxon>
        <taxon>Lactobacillaceae</taxon>
        <taxon>Lactiplantibacillus</taxon>
    </lineage>
</organism>
<protein>
    <submittedName>
        <fullName evidence="14">Glycoside-pentoside-hexuronide (GPH):cation symporter</fullName>
    </submittedName>
</protein>
<keyword evidence="5" id="KW-0597">Phosphoprotein</keyword>
<feature type="transmembrane region" description="Helical" evidence="12">
    <location>
        <begin position="324"/>
        <end position="350"/>
    </location>
</feature>
<evidence type="ECO:0000256" key="2">
    <source>
        <dbReference type="ARBA" id="ARBA00007724"/>
    </source>
</evidence>
<dbReference type="Proteomes" id="UP001596282">
    <property type="component" value="Unassembled WGS sequence"/>
</dbReference>
<comment type="similarity">
    <text evidence="2">In the N-terminal section; belongs to the sodium:galactoside symporter (TC 2.A.2) family.</text>
</comment>
<sequence length="646" mass="69588">METNSTQPTTTGRTITSRVAYAFGAFGNDMFYGALSTYFIMFVTTHLFNTGNQAKNNQMILYITSIIAALRIVELAIDPFIGNWIDRTKTRFGQFKPWVVVGGTITSIILLVLFTDLGGINRTNPMLYLAIFAVLYITMDIFYSFKDVAFWSMIPALSFSAKERERTAASARIGSTLGGGLVGVIVMPLVLFFSLNKAGGTGDARGWLSFAILVAVVGILTALAVGFGTHEVQSDLRENKENTVGFKQIFKTLASNDQLMWIALTYGIYAIGINILNSLVLYYFTFIMGASTQFSIFQMLNIVISLASVSLFPKLVDKVNRRNLFAICIGIMLGGVALFTVAGKSLVLVLIAAEMFQVPQAVIFLVVLMIISDCVEYGQWKLGHRDESLTLSIRPLLDKLGGAVSNGIVGQIAVVAGMTTGATAASITAHGQLMFKLMMFALPAILIVIALIIFWRKSTLTEQQHLAIVSELEQTWGQTVTAEPDTLEPVTLTAPISGTMVDLATVNDATFASGAAGAGIAIQPTDGQVFAPFNATVKQVFATRHAIGIVGDNGVALLIHIGIDTVKLRGTGFVAYVTAGQHVAKGTKLIEFWQPTIKQAGLDDVVLITVTNTTAWQTVEPMLPVATPVQALTTAVLTITPTKKES</sequence>
<comment type="caution">
    <text evidence="14">The sequence shown here is derived from an EMBL/GenBank/DDBJ whole genome shotgun (WGS) entry which is preliminary data.</text>
</comment>
<dbReference type="PANTHER" id="PTHR11328:SF24">
    <property type="entry name" value="MAJOR FACILITATOR SUPERFAMILY (MFS) PROFILE DOMAIN-CONTAINING PROTEIN"/>
    <property type="match status" value="1"/>
</dbReference>
<feature type="transmembrane region" description="Helical" evidence="12">
    <location>
        <begin position="173"/>
        <end position="195"/>
    </location>
</feature>
<evidence type="ECO:0000256" key="7">
    <source>
        <dbReference type="ARBA" id="ARBA00022679"/>
    </source>
</evidence>
<keyword evidence="7" id="KW-0808">Transferase</keyword>
<reference evidence="15" key="1">
    <citation type="journal article" date="2019" name="Int. J. Syst. Evol. Microbiol.">
        <title>The Global Catalogue of Microorganisms (GCM) 10K type strain sequencing project: providing services to taxonomists for standard genome sequencing and annotation.</title>
        <authorList>
            <consortium name="The Broad Institute Genomics Platform"/>
            <consortium name="The Broad Institute Genome Sequencing Center for Infectious Disease"/>
            <person name="Wu L."/>
            <person name="Ma J."/>
        </authorList>
    </citation>
    <scope>NUCLEOTIDE SEQUENCE [LARGE SCALE GENOMIC DNA]</scope>
    <source>
        <strain evidence="15">CCM 8933</strain>
    </source>
</reference>
<dbReference type="CDD" id="cd17332">
    <property type="entry name" value="MFS_MelB_like"/>
    <property type="match status" value="1"/>
</dbReference>
<gene>
    <name evidence="14" type="ORF">ACFP5Y_08405</name>
</gene>
<evidence type="ECO:0000256" key="4">
    <source>
        <dbReference type="ARBA" id="ARBA00022475"/>
    </source>
</evidence>
<feature type="transmembrane region" description="Helical" evidence="12">
    <location>
        <begin position="97"/>
        <end position="114"/>
    </location>
</feature>
<dbReference type="Gene3D" id="2.70.70.10">
    <property type="entry name" value="Glucose Permease (Domain IIA)"/>
    <property type="match status" value="1"/>
</dbReference>
<dbReference type="NCBIfam" id="TIGR00792">
    <property type="entry name" value="gph"/>
    <property type="match status" value="1"/>
</dbReference>
<dbReference type="InterPro" id="IPR018043">
    <property type="entry name" value="Na/Gal_symport_CS"/>
</dbReference>
<accession>A0ABW1S0F2</accession>
<evidence type="ECO:0000256" key="12">
    <source>
        <dbReference type="SAM" id="Phobius"/>
    </source>
</evidence>
<feature type="transmembrane region" description="Helical" evidence="12">
    <location>
        <begin position="60"/>
        <end position="77"/>
    </location>
</feature>
<dbReference type="EMBL" id="JBHSSC010000035">
    <property type="protein sequence ID" value="MFC6181238.1"/>
    <property type="molecule type" value="Genomic_DNA"/>
</dbReference>
<dbReference type="NCBIfam" id="TIGR00830">
    <property type="entry name" value="PTBA"/>
    <property type="match status" value="1"/>
</dbReference>
<evidence type="ECO:0000256" key="3">
    <source>
        <dbReference type="ARBA" id="ARBA00022448"/>
    </source>
</evidence>
<proteinExistence type="inferred from homology"/>
<dbReference type="Pfam" id="PF00358">
    <property type="entry name" value="PTS_EIIA_1"/>
    <property type="match status" value="1"/>
</dbReference>
<feature type="transmembrane region" description="Helical" evidence="12">
    <location>
        <begin position="259"/>
        <end position="284"/>
    </location>
</feature>
<keyword evidence="3" id="KW-0813">Transport</keyword>
<keyword evidence="8 12" id="KW-0812">Transmembrane</keyword>
<keyword evidence="9" id="KW-0769">Symport</keyword>
<dbReference type="InterPro" id="IPR001127">
    <property type="entry name" value="PTS_EIIA_1_perm"/>
</dbReference>
<dbReference type="SUPFAM" id="SSF51261">
    <property type="entry name" value="Duplicated hybrid motif"/>
    <property type="match status" value="1"/>
</dbReference>
<keyword evidence="4" id="KW-1003">Cell membrane</keyword>
<evidence type="ECO:0000313" key="14">
    <source>
        <dbReference type="EMBL" id="MFC6181238.1"/>
    </source>
</evidence>
<evidence type="ECO:0000256" key="10">
    <source>
        <dbReference type="ARBA" id="ARBA00022989"/>
    </source>
</evidence>
<feature type="transmembrane region" description="Helical" evidence="12">
    <location>
        <begin position="437"/>
        <end position="455"/>
    </location>
</feature>
<evidence type="ECO:0000256" key="5">
    <source>
        <dbReference type="ARBA" id="ARBA00022553"/>
    </source>
</evidence>
<keyword evidence="10 12" id="KW-1133">Transmembrane helix</keyword>
<feature type="domain" description="PTS EIIA type-1" evidence="13">
    <location>
        <begin position="508"/>
        <end position="612"/>
    </location>
</feature>
<dbReference type="InterPro" id="IPR001927">
    <property type="entry name" value="Na/Gal_symport"/>
</dbReference>
<keyword evidence="11 12" id="KW-0472">Membrane</keyword>
<evidence type="ECO:0000259" key="13">
    <source>
        <dbReference type="PROSITE" id="PS51093"/>
    </source>
</evidence>
<dbReference type="RefSeq" id="WP_223876670.1">
    <property type="nucleotide sequence ID" value="NZ_BJDJ01000019.1"/>
</dbReference>
<name>A0ABW1S0F2_9LACO</name>
<feature type="transmembrane region" description="Helical" evidence="12">
    <location>
        <begin position="30"/>
        <end position="48"/>
    </location>
</feature>
<feature type="transmembrane region" description="Helical" evidence="12">
    <location>
        <begin position="126"/>
        <end position="145"/>
    </location>
</feature>
<evidence type="ECO:0000313" key="15">
    <source>
        <dbReference type="Proteomes" id="UP001596282"/>
    </source>
</evidence>
<dbReference type="PROSITE" id="PS51093">
    <property type="entry name" value="PTS_EIIA_TYPE_1"/>
    <property type="match status" value="1"/>
</dbReference>
<dbReference type="Pfam" id="PF13347">
    <property type="entry name" value="MFS_2"/>
    <property type="match status" value="1"/>
</dbReference>
<dbReference type="InterPro" id="IPR011055">
    <property type="entry name" value="Dup_hybrid_motif"/>
</dbReference>
<keyword evidence="6" id="KW-0762">Sugar transport</keyword>
<feature type="transmembrane region" description="Helical" evidence="12">
    <location>
        <begin position="400"/>
        <end position="425"/>
    </location>
</feature>
<evidence type="ECO:0000256" key="11">
    <source>
        <dbReference type="ARBA" id="ARBA00023136"/>
    </source>
</evidence>
<dbReference type="InterPro" id="IPR036259">
    <property type="entry name" value="MFS_trans_sf"/>
</dbReference>
<keyword evidence="15" id="KW-1185">Reference proteome</keyword>
<dbReference type="Gene3D" id="1.20.1250.20">
    <property type="entry name" value="MFS general substrate transporter like domains"/>
    <property type="match status" value="2"/>
</dbReference>
<dbReference type="PROSITE" id="PS00872">
    <property type="entry name" value="NA_GALACTOSIDE_SYMP"/>
    <property type="match status" value="1"/>
</dbReference>
<dbReference type="PROSITE" id="PS00371">
    <property type="entry name" value="PTS_EIIA_TYPE_1_HIS"/>
    <property type="match status" value="1"/>
</dbReference>
<evidence type="ECO:0000256" key="1">
    <source>
        <dbReference type="ARBA" id="ARBA00004651"/>
    </source>
</evidence>
<dbReference type="SUPFAM" id="SSF103473">
    <property type="entry name" value="MFS general substrate transporter"/>
    <property type="match status" value="1"/>
</dbReference>
<evidence type="ECO:0000256" key="6">
    <source>
        <dbReference type="ARBA" id="ARBA00022597"/>
    </source>
</evidence>
<evidence type="ECO:0000256" key="9">
    <source>
        <dbReference type="ARBA" id="ARBA00022847"/>
    </source>
</evidence>
<feature type="transmembrane region" description="Helical" evidence="12">
    <location>
        <begin position="207"/>
        <end position="227"/>
    </location>
</feature>
<feature type="transmembrane region" description="Helical" evidence="12">
    <location>
        <begin position="296"/>
        <end position="312"/>
    </location>
</feature>